<gene>
    <name evidence="1" type="ordered locus">Fraau_1258</name>
</gene>
<keyword evidence="2" id="KW-1185">Reference proteome</keyword>
<dbReference type="HOGENOM" id="CLU_3135958_0_0_6"/>
<organism evidence="1 2">
    <name type="scientific">Frateuria aurantia (strain ATCC 33424 / DSM 6220 / KCTC 2777 / LMG 1558 / NBRC 3245 / NCIMB 13370)</name>
    <name type="common">Acetobacter aurantius</name>
    <dbReference type="NCBI Taxonomy" id="767434"/>
    <lineage>
        <taxon>Bacteria</taxon>
        <taxon>Pseudomonadati</taxon>
        <taxon>Pseudomonadota</taxon>
        <taxon>Gammaproteobacteria</taxon>
        <taxon>Lysobacterales</taxon>
        <taxon>Rhodanobacteraceae</taxon>
        <taxon>Frateuria</taxon>
    </lineage>
</organism>
<dbReference type="Proteomes" id="UP000005234">
    <property type="component" value="Chromosome"/>
</dbReference>
<protein>
    <submittedName>
        <fullName evidence="1">Uncharacterized protein</fullName>
    </submittedName>
</protein>
<dbReference type="AlphaFoldDB" id="H8L4Y7"/>
<sequence>MVSAWCLDMAVTLAECLIGIGTGSLLCWLLTRWLAVVLPFASQGPCDVE</sequence>
<evidence type="ECO:0000313" key="2">
    <source>
        <dbReference type="Proteomes" id="UP000005234"/>
    </source>
</evidence>
<evidence type="ECO:0000313" key="1">
    <source>
        <dbReference type="EMBL" id="AFC85701.1"/>
    </source>
</evidence>
<proteinExistence type="predicted"/>
<accession>H8L4Y7</accession>
<name>H8L4Y7_FRAAD</name>
<dbReference type="KEGG" id="fau:Fraau_1258"/>
<reference evidence="1" key="1">
    <citation type="submission" date="2012-02" db="EMBL/GenBank/DDBJ databases">
        <title>The complete genome of Frateuria aurantia DSM 6220.</title>
        <authorList>
            <consortium name="US DOE Joint Genome Institute (JGI-PGF)"/>
            <person name="Lucas S."/>
            <person name="Copeland A."/>
            <person name="Lapidus A."/>
            <person name="Glavina del Rio T."/>
            <person name="Dalin E."/>
            <person name="Tice H."/>
            <person name="Bruce D."/>
            <person name="Goodwin L."/>
            <person name="Pitluck S."/>
            <person name="Peters L."/>
            <person name="Ovchinnikova G."/>
            <person name="Teshima H."/>
            <person name="Kyrpides N."/>
            <person name="Mavromatis K."/>
            <person name="Ivanova N."/>
            <person name="Brettin T."/>
            <person name="Detter J.C."/>
            <person name="Han C."/>
            <person name="Larimer F."/>
            <person name="Land M."/>
            <person name="Hauser L."/>
            <person name="Markowitz V."/>
            <person name="Cheng J.-F."/>
            <person name="Hugenholtz P."/>
            <person name="Woyke T."/>
            <person name="Wu D."/>
            <person name="Brambilla E."/>
            <person name="Klenk H.-P."/>
            <person name="Eisen J.A."/>
        </authorList>
    </citation>
    <scope>NUCLEOTIDE SEQUENCE</scope>
    <source>
        <strain evidence="1">DSM 6220</strain>
    </source>
</reference>
<dbReference type="EMBL" id="CP003350">
    <property type="protein sequence ID" value="AFC85701.1"/>
    <property type="molecule type" value="Genomic_DNA"/>
</dbReference>